<reference evidence="4" key="1">
    <citation type="journal article" date="2012" name="Nature">
        <title>A physical, genetic and functional sequence assembly of the barley genome.</title>
        <authorList>
            <consortium name="The International Barley Genome Sequencing Consortium"/>
            <person name="Mayer K.F."/>
            <person name="Waugh R."/>
            <person name="Brown J.W."/>
            <person name="Schulman A."/>
            <person name="Langridge P."/>
            <person name="Platzer M."/>
            <person name="Fincher G.B."/>
            <person name="Muehlbauer G.J."/>
            <person name="Sato K."/>
            <person name="Close T.J."/>
            <person name="Wise R.P."/>
            <person name="Stein N."/>
        </authorList>
    </citation>
    <scope>NUCLEOTIDE SEQUENCE [LARGE SCALE GENOMIC DNA]</scope>
    <source>
        <strain evidence="4">cv. Morex</strain>
    </source>
</reference>
<dbReference type="Proteomes" id="UP000011116">
    <property type="component" value="Chromosome 7H"/>
</dbReference>
<dbReference type="EnsemblPlants" id="HORVU.MOREX.r3.7HG0749200.1">
    <property type="protein sequence ID" value="HORVU.MOREX.r3.7HG0749200.1"/>
    <property type="gene ID" value="HORVU.MOREX.r3.7HG0749200"/>
</dbReference>
<dbReference type="InterPro" id="IPR011333">
    <property type="entry name" value="SKP1/BTB/POZ_sf"/>
</dbReference>
<dbReference type="GO" id="GO:0016567">
    <property type="term" value="P:protein ubiquitination"/>
    <property type="evidence" value="ECO:0007669"/>
    <property type="project" value="InterPro"/>
</dbReference>
<dbReference type="RefSeq" id="XP_044958536.1">
    <property type="nucleotide sequence ID" value="XM_045102601.1"/>
</dbReference>
<dbReference type="Gene3D" id="2.60.210.10">
    <property type="entry name" value="Apoptosis, Tumor Necrosis Factor Receptor Associated Protein 2, Chain A"/>
    <property type="match status" value="1"/>
</dbReference>
<dbReference type="InterPro" id="IPR000210">
    <property type="entry name" value="BTB/POZ_dom"/>
</dbReference>
<dbReference type="Gramene" id="HORVU.MOREX.r3.7HG0749200.1">
    <property type="protein sequence ID" value="HORVU.MOREX.r3.7HG0749200.1"/>
    <property type="gene ID" value="HORVU.MOREX.r3.7HG0749200"/>
</dbReference>
<dbReference type="InterPro" id="IPR008974">
    <property type="entry name" value="TRAF-like"/>
</dbReference>
<sequence length="358" mass="39259">MSFAGVSVIANGNLLKSSTSPATAGASGYHLLVVEGHSQTSNMPQGKVLVSRYFTVGGHRWLIFYYPNGKDNLHNTGFISLGLSLHTEEEPAAAEPVKALADFTFVDDTDKQMPECMHGDKIFEFTGNTVRRQDMEISKHLKDDSFTIRCDVMVLSQTCNTSAFIIVPPCDMQRNFTDLLLSGNGSDVAFQVGGETFAAHRCILAARSAVFRAALFGTMYEGTSKVVQVDDMDAAVFKAMLGFIYGGSLPTPGTYENEGVLLQHLLIAADRYDLPRLRAMCEKKLCEHLDMSTATTILMLAEQHGCNGLKKACCEFLQYPDNLRAVVATDGFDHLCRSCPSLMKDMILGVLPAKRKRE</sequence>
<comment type="pathway">
    <text evidence="1">Protein modification; protein ubiquitination.</text>
</comment>
<dbReference type="PANTHER" id="PTHR26379">
    <property type="entry name" value="BTB/POZ AND MATH DOMAIN-CONTAINING PROTEIN 1"/>
    <property type="match status" value="1"/>
</dbReference>
<dbReference type="SUPFAM" id="SSF54695">
    <property type="entry name" value="POZ domain"/>
    <property type="match status" value="1"/>
</dbReference>
<dbReference type="InterPro" id="IPR045005">
    <property type="entry name" value="BPM1-6"/>
</dbReference>
<reference evidence="3" key="3">
    <citation type="submission" date="2022-01" db="UniProtKB">
        <authorList>
            <consortium name="EnsemblPlants"/>
        </authorList>
    </citation>
    <scope>IDENTIFICATION</scope>
    <source>
        <strain evidence="3">subsp. vulgare</strain>
    </source>
</reference>
<dbReference type="SMR" id="A0A287XZN1"/>
<organism evidence="3 4">
    <name type="scientific">Hordeum vulgare subsp. vulgare</name>
    <name type="common">Domesticated barley</name>
    <dbReference type="NCBI Taxonomy" id="112509"/>
    <lineage>
        <taxon>Eukaryota</taxon>
        <taxon>Viridiplantae</taxon>
        <taxon>Streptophyta</taxon>
        <taxon>Embryophyta</taxon>
        <taxon>Tracheophyta</taxon>
        <taxon>Spermatophyta</taxon>
        <taxon>Magnoliopsida</taxon>
        <taxon>Liliopsida</taxon>
        <taxon>Poales</taxon>
        <taxon>Poaceae</taxon>
        <taxon>BOP clade</taxon>
        <taxon>Pooideae</taxon>
        <taxon>Triticodae</taxon>
        <taxon>Triticeae</taxon>
        <taxon>Hordeinae</taxon>
        <taxon>Hordeum</taxon>
    </lineage>
</organism>
<dbReference type="InterPro" id="IPR002083">
    <property type="entry name" value="MATH/TRAF_dom"/>
</dbReference>
<dbReference type="Gene3D" id="1.25.40.420">
    <property type="match status" value="1"/>
</dbReference>
<evidence type="ECO:0000256" key="1">
    <source>
        <dbReference type="ARBA" id="ARBA00004906"/>
    </source>
</evidence>
<dbReference type="PROSITE" id="PS50144">
    <property type="entry name" value="MATH"/>
    <property type="match status" value="1"/>
</dbReference>
<comment type="similarity">
    <text evidence="2">Belongs to the Tdpoz family.</text>
</comment>
<dbReference type="KEGG" id="hvg:123409740"/>
<dbReference type="GeneID" id="123409740"/>
<dbReference type="OrthoDB" id="602635at2759"/>
<dbReference type="InterPro" id="IPR056423">
    <property type="entry name" value="BACK_BPM_SPOP"/>
</dbReference>
<dbReference type="PANTHER" id="PTHR26379:SF381">
    <property type="entry name" value="OS10G0429300 PROTEIN"/>
    <property type="match status" value="1"/>
</dbReference>
<name>A0A287XZN1_HORVV</name>
<dbReference type="CDD" id="cd00121">
    <property type="entry name" value="MATH"/>
    <property type="match status" value="1"/>
</dbReference>
<dbReference type="Gene3D" id="3.30.710.10">
    <property type="entry name" value="Potassium Channel Kv1.1, Chain A"/>
    <property type="match status" value="1"/>
</dbReference>
<keyword evidence="4" id="KW-1185">Reference proteome</keyword>
<evidence type="ECO:0008006" key="5">
    <source>
        <dbReference type="Google" id="ProtNLM"/>
    </source>
</evidence>
<dbReference type="PROSITE" id="PS50097">
    <property type="entry name" value="BTB"/>
    <property type="match status" value="1"/>
</dbReference>
<dbReference type="AlphaFoldDB" id="A0A287XZN1"/>
<dbReference type="InParanoid" id="A0A287XZN1"/>
<dbReference type="Pfam" id="PF22486">
    <property type="entry name" value="MATH_2"/>
    <property type="match status" value="1"/>
</dbReference>
<dbReference type="SMART" id="SM00225">
    <property type="entry name" value="BTB"/>
    <property type="match status" value="1"/>
</dbReference>
<protein>
    <recommendedName>
        <fullName evidence="5">BTB domain-containing protein</fullName>
    </recommendedName>
</protein>
<dbReference type="SUPFAM" id="SSF49599">
    <property type="entry name" value="TRAF domain-like"/>
    <property type="match status" value="1"/>
</dbReference>
<dbReference type="Pfam" id="PF00651">
    <property type="entry name" value="BTB"/>
    <property type="match status" value="1"/>
</dbReference>
<evidence type="ECO:0000313" key="3">
    <source>
        <dbReference type="EnsemblPlants" id="HORVU.MOREX.r3.7HG0749200.1"/>
    </source>
</evidence>
<dbReference type="Pfam" id="PF24570">
    <property type="entry name" value="BACK_BPM_SPOP"/>
    <property type="match status" value="1"/>
</dbReference>
<gene>
    <name evidence="3" type="primary">LOC123409740</name>
</gene>
<reference evidence="3" key="2">
    <citation type="submission" date="2020-10" db="EMBL/GenBank/DDBJ databases">
        <authorList>
            <person name="Scholz U."/>
            <person name="Mascher M."/>
            <person name="Fiebig A."/>
        </authorList>
    </citation>
    <scope>NUCLEOTIDE SEQUENCE [LARGE SCALE GENOMIC DNA]</scope>
    <source>
        <strain evidence="3">cv. Morex</strain>
    </source>
</reference>
<accession>A0A287XZN1</accession>
<dbReference type="ExpressionAtlas" id="A0A287XZN1">
    <property type="expression patterns" value="baseline and differential"/>
</dbReference>
<evidence type="ECO:0000256" key="2">
    <source>
        <dbReference type="ARBA" id="ARBA00010846"/>
    </source>
</evidence>
<dbReference type="Gramene" id="HORVU.MOREX.r2.7HG0621530.1">
    <property type="protein sequence ID" value="HORVU.MOREX.r2.7HG0621530.1"/>
    <property type="gene ID" value="HORVU.MOREX.r2.7HG0621530"/>
</dbReference>
<proteinExistence type="inferred from homology"/>
<evidence type="ECO:0000313" key="4">
    <source>
        <dbReference type="Proteomes" id="UP000011116"/>
    </source>
</evidence>
<dbReference type="STRING" id="112509.A0A287XZN1"/>